<reference evidence="7" key="1">
    <citation type="journal article" date="2021" name="Nat. Commun.">
        <title>Genetic determinants of endophytism in the Arabidopsis root mycobiome.</title>
        <authorList>
            <person name="Mesny F."/>
            <person name="Miyauchi S."/>
            <person name="Thiergart T."/>
            <person name="Pickel B."/>
            <person name="Atanasova L."/>
            <person name="Karlsson M."/>
            <person name="Huettel B."/>
            <person name="Barry K.W."/>
            <person name="Haridas S."/>
            <person name="Chen C."/>
            <person name="Bauer D."/>
            <person name="Andreopoulos W."/>
            <person name="Pangilinan J."/>
            <person name="LaButti K."/>
            <person name="Riley R."/>
            <person name="Lipzen A."/>
            <person name="Clum A."/>
            <person name="Drula E."/>
            <person name="Henrissat B."/>
            <person name="Kohler A."/>
            <person name="Grigoriev I.V."/>
            <person name="Martin F.M."/>
            <person name="Hacquard S."/>
        </authorList>
    </citation>
    <scope>NUCLEOTIDE SEQUENCE</scope>
    <source>
        <strain evidence="7">MPI-SDFR-AT-0117</strain>
    </source>
</reference>
<organism evidence="7 8">
    <name type="scientific">Plectosphaerella plurivora</name>
    <dbReference type="NCBI Taxonomy" id="936078"/>
    <lineage>
        <taxon>Eukaryota</taxon>
        <taxon>Fungi</taxon>
        <taxon>Dikarya</taxon>
        <taxon>Ascomycota</taxon>
        <taxon>Pezizomycotina</taxon>
        <taxon>Sordariomycetes</taxon>
        <taxon>Hypocreomycetidae</taxon>
        <taxon>Glomerellales</taxon>
        <taxon>Plectosphaerellaceae</taxon>
        <taxon>Plectosphaerella</taxon>
    </lineage>
</organism>
<dbReference type="InterPro" id="IPR036291">
    <property type="entry name" value="NAD(P)-bd_dom_sf"/>
</dbReference>
<dbReference type="InterPro" id="IPR029036">
    <property type="entry name" value="P5CR_dimer"/>
</dbReference>
<comment type="caution">
    <text evidence="7">The sequence shown here is derived from an EMBL/GenBank/DDBJ whole genome shotgun (WGS) entry which is preliminary data.</text>
</comment>
<feature type="binding site" evidence="4">
    <location>
        <begin position="78"/>
        <end position="81"/>
    </location>
    <ligand>
        <name>NADP(+)</name>
        <dbReference type="ChEBI" id="CHEBI:58349"/>
    </ligand>
</feature>
<dbReference type="PANTHER" id="PTHR11645">
    <property type="entry name" value="PYRROLINE-5-CARBOXYLATE REDUCTASE"/>
    <property type="match status" value="1"/>
</dbReference>
<dbReference type="PIRSF" id="PIRSF000193">
    <property type="entry name" value="Pyrrol-5-carb_rd"/>
    <property type="match status" value="1"/>
</dbReference>
<feature type="domain" description="Pyrroline-5-carboxylate reductase dimerisation" evidence="6">
    <location>
        <begin position="186"/>
        <end position="288"/>
    </location>
</feature>
<dbReference type="OrthoDB" id="10263291at2759"/>
<proteinExistence type="inferred from homology"/>
<name>A0A9P8V9C6_9PEZI</name>
<evidence type="ECO:0000256" key="2">
    <source>
        <dbReference type="ARBA" id="ARBA00022857"/>
    </source>
</evidence>
<dbReference type="EMBL" id="JAGSXJ010000016">
    <property type="protein sequence ID" value="KAH6684907.1"/>
    <property type="molecule type" value="Genomic_DNA"/>
</dbReference>
<evidence type="ECO:0000313" key="8">
    <source>
        <dbReference type="Proteomes" id="UP000770015"/>
    </source>
</evidence>
<dbReference type="Proteomes" id="UP000770015">
    <property type="component" value="Unassembled WGS sequence"/>
</dbReference>
<keyword evidence="3" id="KW-0560">Oxidoreductase</keyword>
<dbReference type="GO" id="GO:0055129">
    <property type="term" value="P:L-proline biosynthetic process"/>
    <property type="evidence" value="ECO:0007669"/>
    <property type="project" value="TreeGrafter"/>
</dbReference>
<dbReference type="NCBIfam" id="TIGR00112">
    <property type="entry name" value="proC"/>
    <property type="match status" value="1"/>
</dbReference>
<dbReference type="AlphaFoldDB" id="A0A9P8V9C6"/>
<dbReference type="FunFam" id="1.10.3730.10:FF:000001">
    <property type="entry name" value="Pyrroline-5-carboxylate reductase"/>
    <property type="match status" value="1"/>
</dbReference>
<dbReference type="HAMAP" id="MF_01925">
    <property type="entry name" value="P5C_reductase"/>
    <property type="match status" value="1"/>
</dbReference>
<dbReference type="SUPFAM" id="SSF48179">
    <property type="entry name" value="6-phosphogluconate dehydrogenase C-terminal domain-like"/>
    <property type="match status" value="1"/>
</dbReference>
<protein>
    <submittedName>
        <fullName evidence="7">Pyrroline-5-carboxylate reductase</fullName>
    </submittedName>
</protein>
<dbReference type="InterPro" id="IPR028939">
    <property type="entry name" value="P5C_Rdtase_cat_N"/>
</dbReference>
<dbReference type="InterPro" id="IPR008927">
    <property type="entry name" value="6-PGluconate_DH-like_C_sf"/>
</dbReference>
<dbReference type="PANTHER" id="PTHR11645:SF27">
    <property type="entry name" value="HYPOTHETICAL PYRROLINE-5-CARBOXYLATE REDUCTASE (EUROFUNG)"/>
    <property type="match status" value="1"/>
</dbReference>
<evidence type="ECO:0000259" key="5">
    <source>
        <dbReference type="Pfam" id="PF03807"/>
    </source>
</evidence>
<dbReference type="InterPro" id="IPR000304">
    <property type="entry name" value="Pyrroline-COOH_reductase"/>
</dbReference>
<dbReference type="Pfam" id="PF14748">
    <property type="entry name" value="P5CR_dimer"/>
    <property type="match status" value="1"/>
</dbReference>
<comment type="similarity">
    <text evidence="1">Belongs to the pyrroline-5-carboxylate reductase family.</text>
</comment>
<feature type="binding site" evidence="4">
    <location>
        <position position="65"/>
    </location>
    <ligand>
        <name>NADPH</name>
        <dbReference type="ChEBI" id="CHEBI:57783"/>
    </ligand>
</feature>
<keyword evidence="8" id="KW-1185">Reference proteome</keyword>
<evidence type="ECO:0000256" key="3">
    <source>
        <dbReference type="ARBA" id="ARBA00023002"/>
    </source>
</evidence>
<evidence type="ECO:0000259" key="6">
    <source>
        <dbReference type="Pfam" id="PF14748"/>
    </source>
</evidence>
<dbReference type="Pfam" id="PF03807">
    <property type="entry name" value="F420_oxidored"/>
    <property type="match status" value="1"/>
</dbReference>
<dbReference type="SUPFAM" id="SSF51735">
    <property type="entry name" value="NAD(P)-binding Rossmann-fold domains"/>
    <property type="match status" value="1"/>
</dbReference>
<gene>
    <name evidence="7" type="ORF">F5X68DRAFT_171353</name>
</gene>
<feature type="domain" description="Pyrroline-5-carboxylate reductase catalytic N-terminal" evidence="5">
    <location>
        <begin position="8"/>
        <end position="110"/>
    </location>
</feature>
<dbReference type="Gene3D" id="3.40.50.720">
    <property type="entry name" value="NAD(P)-binding Rossmann-like Domain"/>
    <property type="match status" value="1"/>
</dbReference>
<evidence type="ECO:0000313" key="7">
    <source>
        <dbReference type="EMBL" id="KAH6684907.1"/>
    </source>
</evidence>
<dbReference type="Gene3D" id="1.10.3730.10">
    <property type="entry name" value="ProC C-terminal domain-like"/>
    <property type="match status" value="1"/>
</dbReference>
<evidence type="ECO:0000256" key="1">
    <source>
        <dbReference type="ARBA" id="ARBA00005525"/>
    </source>
</evidence>
<keyword evidence="2 4" id="KW-0521">NADP</keyword>
<evidence type="ECO:0000256" key="4">
    <source>
        <dbReference type="PIRSR" id="PIRSR000193-1"/>
    </source>
</evidence>
<sequence>MSDLDNLTICFLGAGNLGLPILQSLVQSDASIKEFNVCVRSQATLDKLSETFKDQKRVYITRGENVSAVHEADVVILAVDPSDVLATLQQDGIARVLYSSKKLLISVAAGWTRQDLETVIFGSLNDTDHADTERAWILRALPNIAAQVGESMTAIEVSEPALPDWALTIADAIFSRIGTTAHIPPSLMDATTAVAGSTPAFFAVVCDALIDASVAVGVPRPMAQKMIYQSMLGTATMMRDGLHPGLLKDQGTSPEGCTIGGLMVLEEGALRGTLGRGLREAVTVARRMGKEPHVNDTR</sequence>
<feature type="binding site" evidence="4">
    <location>
        <begin position="12"/>
        <end position="17"/>
    </location>
    <ligand>
        <name>NADP(+)</name>
        <dbReference type="ChEBI" id="CHEBI:58349"/>
    </ligand>
</feature>
<accession>A0A9P8V9C6</accession>
<dbReference type="GO" id="GO:0004735">
    <property type="term" value="F:pyrroline-5-carboxylate reductase activity"/>
    <property type="evidence" value="ECO:0007669"/>
    <property type="project" value="InterPro"/>
</dbReference>